<dbReference type="InterPro" id="IPR020556">
    <property type="entry name" value="Amidase_CS"/>
</dbReference>
<keyword evidence="4" id="KW-0812">Transmembrane</keyword>
<dbReference type="GO" id="GO:0017064">
    <property type="term" value="F:fatty acid amide hydrolase activity"/>
    <property type="evidence" value="ECO:0007669"/>
    <property type="project" value="TreeGrafter"/>
</dbReference>
<comment type="similarity">
    <text evidence="1">Belongs to the amidase family.</text>
</comment>
<comment type="caution">
    <text evidence="6">The sequence shown here is derived from an EMBL/GenBank/DDBJ whole genome shotgun (WGS) entry which is preliminary data.</text>
</comment>
<dbReference type="GO" id="GO:0009062">
    <property type="term" value="P:fatty acid catabolic process"/>
    <property type="evidence" value="ECO:0007669"/>
    <property type="project" value="TreeGrafter"/>
</dbReference>
<evidence type="ECO:0000256" key="2">
    <source>
        <dbReference type="ARBA" id="ARBA00022801"/>
    </source>
</evidence>
<dbReference type="EMBL" id="APAU02000016">
    <property type="protein sequence ID" value="EUB61892.1"/>
    <property type="molecule type" value="Genomic_DNA"/>
</dbReference>
<dbReference type="PIRSF" id="PIRSF001221">
    <property type="entry name" value="Amidase_fungi"/>
    <property type="match status" value="1"/>
</dbReference>
<protein>
    <submittedName>
        <fullName evidence="6">Fatty-acid amide hydrolase</fullName>
    </submittedName>
</protein>
<keyword evidence="7" id="KW-1185">Reference proteome</keyword>
<dbReference type="GeneID" id="36338880"/>
<dbReference type="SUPFAM" id="SSF75304">
    <property type="entry name" value="Amidase signature (AS) enzymes"/>
    <property type="match status" value="1"/>
</dbReference>
<dbReference type="RefSeq" id="XP_024353088.1">
    <property type="nucleotide sequence ID" value="XM_024492414.1"/>
</dbReference>
<feature type="transmembrane region" description="Helical" evidence="4">
    <location>
        <begin position="38"/>
        <end position="57"/>
    </location>
</feature>
<accession>W6UU37</accession>
<evidence type="ECO:0000313" key="6">
    <source>
        <dbReference type="EMBL" id="EUB61892.1"/>
    </source>
</evidence>
<dbReference type="InterPro" id="IPR052096">
    <property type="entry name" value="Endocannabinoid_amidase"/>
</dbReference>
<keyword evidence="4" id="KW-0472">Membrane</keyword>
<dbReference type="PROSITE" id="PS00571">
    <property type="entry name" value="AMIDASES"/>
    <property type="match status" value="1"/>
</dbReference>
<dbReference type="OMA" id="EPWRPEM"/>
<dbReference type="AlphaFoldDB" id="W6UU37"/>
<keyword evidence="2 6" id="KW-0378">Hydrolase</keyword>
<dbReference type="Pfam" id="PF01425">
    <property type="entry name" value="Amidase"/>
    <property type="match status" value="1"/>
</dbReference>
<dbReference type="Gene3D" id="3.90.1300.10">
    <property type="entry name" value="Amidase signature (AS) domain"/>
    <property type="match status" value="1"/>
</dbReference>
<evidence type="ECO:0000313" key="7">
    <source>
        <dbReference type="Proteomes" id="UP000019149"/>
    </source>
</evidence>
<evidence type="ECO:0000256" key="4">
    <source>
        <dbReference type="SAM" id="Phobius"/>
    </source>
</evidence>
<dbReference type="InterPro" id="IPR023631">
    <property type="entry name" value="Amidase_dom"/>
</dbReference>
<dbReference type="CTD" id="36338880"/>
<dbReference type="Proteomes" id="UP000019149">
    <property type="component" value="Unassembled WGS sequence"/>
</dbReference>
<name>W6UU37_ECHGR</name>
<dbReference type="KEGG" id="egl:EGR_03165"/>
<evidence type="ECO:0000256" key="3">
    <source>
        <dbReference type="PIRSR" id="PIRSR001221-1"/>
    </source>
</evidence>
<proteinExistence type="inferred from homology"/>
<feature type="active site" description="Acyl-ester intermediate" evidence="3">
    <location>
        <position position="265"/>
    </location>
</feature>
<keyword evidence="4" id="KW-1133">Transmembrane helix</keyword>
<feature type="domain" description="Amidase" evidence="5">
    <location>
        <begin position="134"/>
        <end position="596"/>
    </location>
</feature>
<dbReference type="PANTHER" id="PTHR45847:SF6">
    <property type="entry name" value="FATTY ACID AMIDE HYDROLASE"/>
    <property type="match status" value="1"/>
</dbReference>
<reference evidence="6 7" key="1">
    <citation type="journal article" date="2013" name="Nat. Genet.">
        <title>The genome of the hydatid tapeworm Echinococcus granulosus.</title>
        <authorList>
            <person name="Zheng H."/>
            <person name="Zhang W."/>
            <person name="Zhang L."/>
            <person name="Zhang Z."/>
            <person name="Li J."/>
            <person name="Lu G."/>
            <person name="Zhu Y."/>
            <person name="Wang Y."/>
            <person name="Huang Y."/>
            <person name="Liu J."/>
            <person name="Kang H."/>
            <person name="Chen J."/>
            <person name="Wang L."/>
            <person name="Chen A."/>
            <person name="Yu S."/>
            <person name="Gao Z."/>
            <person name="Jin L."/>
            <person name="Gu W."/>
            <person name="Wang Z."/>
            <person name="Zhao L."/>
            <person name="Shi B."/>
            <person name="Wen H."/>
            <person name="Lin R."/>
            <person name="Jones M.K."/>
            <person name="Brejova B."/>
            <person name="Vinar T."/>
            <person name="Zhao G."/>
            <person name="McManus D.P."/>
            <person name="Chen Z."/>
            <person name="Zhou Y."/>
            <person name="Wang S."/>
        </authorList>
    </citation>
    <scope>NUCLEOTIDE SEQUENCE [LARGE SCALE GENOMIC DNA]</scope>
</reference>
<organism evidence="6 7">
    <name type="scientific">Echinococcus granulosus</name>
    <name type="common">Hydatid tapeworm</name>
    <dbReference type="NCBI Taxonomy" id="6210"/>
    <lineage>
        <taxon>Eukaryota</taxon>
        <taxon>Metazoa</taxon>
        <taxon>Spiralia</taxon>
        <taxon>Lophotrochozoa</taxon>
        <taxon>Platyhelminthes</taxon>
        <taxon>Cestoda</taxon>
        <taxon>Eucestoda</taxon>
        <taxon>Cyclophyllidea</taxon>
        <taxon>Taeniidae</taxon>
        <taxon>Echinococcus</taxon>
        <taxon>Echinococcus granulosus group</taxon>
    </lineage>
</organism>
<sequence length="609" mass="66577">MCEGQGSRCWTGVRGLMNLTDSTLEDFVSEFIAAWKRVQLWEIFGSIVLIYFTFRLLRRILLRRKVRRLLAEKQELLQEARARLLDRVQGDPPASTLKDLSALEIHDRLQFQEMTPFEALRIYQKRVVDVLGSNCVCDVIEEAEATAKSIDSNFHSPIRGLPVSVKENIAIAGYDSSMGLVSRLLKPVRRDGVLIQVIRGVGAVPFVTTTMSPTGYCLDGSTEIFGKQRNPYDAKRLTGGSSSGEAVLIAKGASPLGFGTDLAGSVRLPAAFCGICALKPTTHRVSTMGVESVSETGCIGLRPVFGPMARHTRLLTDAMRAILTSVMFNLDPRTPHLPFHEGVFSSSKPLLIGFYTNFGGDIAMKVVPSVESALFRAKAGLQAKGHTLVDFEVPEPNKVVCLTVKSMLGDGGVAFCEAARCEPANPRLRRTRFLLGVPALLRRMVGWFVSTFFSKSIGAVFHASTGCQTALEVFTVSKEVETYREEFAKAWAAAKIDVLLGPAFPFPAPLEGTPDVLLAGAVTFTSIYNLLDYPAGVVPVSKVNESDVEACRKLEGEYRKAGDWLNATHAKLQSDTKGLPVAVQVVGKPFDEETVLRVMKEIEESLPLE</sequence>
<evidence type="ECO:0000256" key="1">
    <source>
        <dbReference type="ARBA" id="ARBA00009199"/>
    </source>
</evidence>
<dbReference type="InterPro" id="IPR036928">
    <property type="entry name" value="AS_sf"/>
</dbReference>
<dbReference type="STRING" id="6210.W6UU37"/>
<dbReference type="OrthoDB" id="6428749at2759"/>
<evidence type="ECO:0000259" key="5">
    <source>
        <dbReference type="Pfam" id="PF01425"/>
    </source>
</evidence>
<feature type="active site" description="Acyl-ester intermediate" evidence="3">
    <location>
        <position position="241"/>
    </location>
</feature>
<dbReference type="GO" id="GO:0004040">
    <property type="term" value="F:amidase activity"/>
    <property type="evidence" value="ECO:0007669"/>
    <property type="project" value="TreeGrafter"/>
</dbReference>
<dbReference type="PANTHER" id="PTHR45847">
    <property type="entry name" value="FATTY ACID AMIDE HYDROLASE"/>
    <property type="match status" value="1"/>
</dbReference>
<feature type="active site" description="Charge relay system" evidence="3">
    <location>
        <position position="166"/>
    </location>
</feature>
<gene>
    <name evidence="6" type="ORF">EGR_03165</name>
</gene>